<feature type="domain" description="HTH cro/C1-type" evidence="1">
    <location>
        <begin position="44"/>
        <end position="100"/>
    </location>
</feature>
<gene>
    <name evidence="2" type="ORF">CLV90_0512</name>
</gene>
<dbReference type="EMBL" id="SOAY01000010">
    <property type="protein sequence ID" value="TDT46462.1"/>
    <property type="molecule type" value="Genomic_DNA"/>
</dbReference>
<proteinExistence type="predicted"/>
<sequence>MVFCRLNYLQKMRNKRKLLIEQLDQKLQPFSESRKVLVPERGWINTIRTALNMTMAQLGTKLNITRQGVKRIEDSEANGTITLNSLKDVAKALDLKLVYALIPKNETIDDLIQKKADKLAQKIVIRANQNMKLEDQGIGDDKIAKTIKELASEIKREMRKSLWD</sequence>
<keyword evidence="2" id="KW-0238">DNA-binding</keyword>
<dbReference type="SMART" id="SM00530">
    <property type="entry name" value="HTH_XRE"/>
    <property type="match status" value="1"/>
</dbReference>
<dbReference type="Gene3D" id="1.10.260.40">
    <property type="entry name" value="lambda repressor-like DNA-binding domains"/>
    <property type="match status" value="1"/>
</dbReference>
<dbReference type="GO" id="GO:0003677">
    <property type="term" value="F:DNA binding"/>
    <property type="evidence" value="ECO:0007669"/>
    <property type="project" value="UniProtKB-KW"/>
</dbReference>
<dbReference type="Proteomes" id="UP000294749">
    <property type="component" value="Unassembled WGS sequence"/>
</dbReference>
<dbReference type="InterPro" id="IPR013435">
    <property type="entry name" value="Mobile_mystery_prot_A"/>
</dbReference>
<comment type="caution">
    <text evidence="2">The sequence shown here is derived from an EMBL/GenBank/DDBJ whole genome shotgun (WGS) entry which is preliminary data.</text>
</comment>
<reference evidence="2 3" key="1">
    <citation type="submission" date="2019-03" db="EMBL/GenBank/DDBJ databases">
        <title>Genomic Encyclopedia of Archaeal and Bacterial Type Strains, Phase II (KMG-II): from individual species to whole genera.</title>
        <authorList>
            <person name="Goeker M."/>
        </authorList>
    </citation>
    <scope>NUCLEOTIDE SEQUENCE [LARGE SCALE GENOMIC DNA]</scope>
    <source>
        <strain evidence="2 3">DSM 25233</strain>
    </source>
</reference>
<dbReference type="InterPro" id="IPR001387">
    <property type="entry name" value="Cro/C1-type_HTH"/>
</dbReference>
<dbReference type="InterPro" id="IPR010982">
    <property type="entry name" value="Lambda_DNA-bd_dom_sf"/>
</dbReference>
<dbReference type="Pfam" id="PF01381">
    <property type="entry name" value="HTH_3"/>
    <property type="match status" value="1"/>
</dbReference>
<accession>A0A4R7K7A2</accession>
<keyword evidence="3" id="KW-1185">Reference proteome</keyword>
<evidence type="ECO:0000259" key="1">
    <source>
        <dbReference type="PROSITE" id="PS50943"/>
    </source>
</evidence>
<organism evidence="2 3">
    <name type="scientific">Maribacter spongiicola</name>
    <dbReference type="NCBI Taxonomy" id="1206753"/>
    <lineage>
        <taxon>Bacteria</taxon>
        <taxon>Pseudomonadati</taxon>
        <taxon>Bacteroidota</taxon>
        <taxon>Flavobacteriia</taxon>
        <taxon>Flavobacteriales</taxon>
        <taxon>Flavobacteriaceae</taxon>
        <taxon>Maribacter</taxon>
    </lineage>
</organism>
<protein>
    <submittedName>
        <fullName evidence="2">Putative DNA-binding mobile mystery protein A</fullName>
    </submittedName>
</protein>
<evidence type="ECO:0000313" key="3">
    <source>
        <dbReference type="Proteomes" id="UP000294749"/>
    </source>
</evidence>
<dbReference type="SUPFAM" id="SSF47413">
    <property type="entry name" value="lambda repressor-like DNA-binding domains"/>
    <property type="match status" value="1"/>
</dbReference>
<dbReference type="PROSITE" id="PS50943">
    <property type="entry name" value="HTH_CROC1"/>
    <property type="match status" value="1"/>
</dbReference>
<dbReference type="CDD" id="cd00093">
    <property type="entry name" value="HTH_XRE"/>
    <property type="match status" value="1"/>
</dbReference>
<dbReference type="NCBIfam" id="TIGR02612">
    <property type="entry name" value="mob_myst_A"/>
    <property type="match status" value="1"/>
</dbReference>
<evidence type="ECO:0000313" key="2">
    <source>
        <dbReference type="EMBL" id="TDT46462.1"/>
    </source>
</evidence>
<dbReference type="AlphaFoldDB" id="A0A4R7K7A2"/>
<name>A0A4R7K7A2_9FLAO</name>